<protein>
    <submittedName>
        <fullName evidence="7">Outer membrane receptor proteins, mostly Fe transport</fullName>
    </submittedName>
</protein>
<comment type="subcellular location">
    <subcellularLocation>
        <location evidence="1">Cell outer membrane</location>
    </subcellularLocation>
</comment>
<reference evidence="7 8" key="1">
    <citation type="submission" date="2016-11" db="EMBL/GenBank/DDBJ databases">
        <authorList>
            <person name="Jaros S."/>
            <person name="Januszkiewicz K."/>
            <person name="Wedrychowicz H."/>
        </authorList>
    </citation>
    <scope>NUCLEOTIDE SEQUENCE [LARGE SCALE GENOMIC DNA]</scope>
    <source>
        <strain evidence="7 8">DSM 784</strain>
    </source>
</reference>
<evidence type="ECO:0000256" key="1">
    <source>
        <dbReference type="ARBA" id="ARBA00004442"/>
    </source>
</evidence>
<organism evidence="7 8">
    <name type="scientific">Chitinophaga sancti</name>
    <dbReference type="NCBI Taxonomy" id="1004"/>
    <lineage>
        <taxon>Bacteria</taxon>
        <taxon>Pseudomonadati</taxon>
        <taxon>Bacteroidota</taxon>
        <taxon>Chitinophagia</taxon>
        <taxon>Chitinophagales</taxon>
        <taxon>Chitinophagaceae</taxon>
        <taxon>Chitinophaga</taxon>
    </lineage>
</organism>
<dbReference type="InterPro" id="IPR036942">
    <property type="entry name" value="Beta-barrel_TonB_sf"/>
</dbReference>
<dbReference type="Gene3D" id="2.170.130.10">
    <property type="entry name" value="TonB-dependent receptor, plug domain"/>
    <property type="match status" value="1"/>
</dbReference>
<dbReference type="STRING" id="1004.SAMN05661012_06034"/>
<proteinExistence type="predicted"/>
<sequence>MKTLLTTIITLLLIVVTISVRSQDATGKVTGYVKDVTGQPVIAATVVLRKAADSTLVKAALSDTAGLYSFEQLPFGNYLVAITSISFQPQWLSLNLNSAAQELPATILTLSSKSLSAVTVTSKRPIIEQFADRTVVNVETMVSASGGSAMDVLEKSPGVTVDKQGNLSIRGKQGVKVFIDGRDTYVNGADLSAILRNMQASQVDQVEIISNPSAKYDAAGNGVINIRTKKSAARGFNGSIALAYLQGRYPGTTQQLTFNYRSKYINLFGNAGYAYRKGFEDVYILRNFRTTSDEIKTIYDQRSYTRNLNKSLNAKLGIDFYLSGNTMLSVAGSGFRNPSSTQTENRTLLKSPDGTVQTIVMAPADMDGKWNNGEANISLKHNFDSAGHAISLDGSYMKYTTTSVQHFNNSYYDGKNNPTETPSLFMADMPGNIRIYSFKGDYTLPLSRTVKVEAGAKYSDVSTDNNAQYYLQQSGRWVRSDSLSNHFLYKEKVLAGYLNFNGAGERFEWQVGLRAEHMDISGTQINGDKSFTRNALQWFPSALVAYTLDKQNKLSASYSRRIERPDYKSLNPFRFYLDQYTYEEGNPYLKPQYSNNFELSHIFMDGALTTTLLYNKTSDVIQEVVQQRTSSNETFIRPENISTRRVAGINTSAQIPLSDNLTTILYLEYNSNKYKGRINDEPFSLQANTFSGQLRQQIKLPGNWMVELAGQYTSRAIDGTFIQQPMGVMGVGLQKDLMKKMLTLRLTGVDLFRWTKYEATSRYQLVDIYALTKWQTQALRFVVTYRFRSGLKVEDRSQEKSASPEKDRVKMNESK</sequence>
<dbReference type="Pfam" id="PF14905">
    <property type="entry name" value="OMP_b-brl_3"/>
    <property type="match status" value="1"/>
</dbReference>
<keyword evidence="2" id="KW-0472">Membrane</keyword>
<accession>A0A1K1SS88</accession>
<dbReference type="PANTHER" id="PTHR40980">
    <property type="entry name" value="PLUG DOMAIN-CONTAINING PROTEIN"/>
    <property type="match status" value="1"/>
</dbReference>
<dbReference type="EMBL" id="FPIZ01000031">
    <property type="protein sequence ID" value="SFW87177.1"/>
    <property type="molecule type" value="Genomic_DNA"/>
</dbReference>
<evidence type="ECO:0000313" key="7">
    <source>
        <dbReference type="EMBL" id="SFW87177.1"/>
    </source>
</evidence>
<dbReference type="Proteomes" id="UP000183788">
    <property type="component" value="Unassembled WGS sequence"/>
</dbReference>
<feature type="domain" description="Outer membrane protein beta-barrel" evidence="6">
    <location>
        <begin position="381"/>
        <end position="785"/>
    </location>
</feature>
<dbReference type="SUPFAM" id="SSF49464">
    <property type="entry name" value="Carboxypeptidase regulatory domain-like"/>
    <property type="match status" value="1"/>
</dbReference>
<dbReference type="InterPro" id="IPR012910">
    <property type="entry name" value="Plug_dom"/>
</dbReference>
<evidence type="ECO:0000256" key="4">
    <source>
        <dbReference type="SAM" id="MobiDB-lite"/>
    </source>
</evidence>
<dbReference type="Pfam" id="PF13620">
    <property type="entry name" value="CarboxypepD_reg"/>
    <property type="match status" value="1"/>
</dbReference>
<keyword evidence="7" id="KW-0675">Receptor</keyword>
<evidence type="ECO:0000256" key="2">
    <source>
        <dbReference type="ARBA" id="ARBA00023136"/>
    </source>
</evidence>
<dbReference type="PANTHER" id="PTHR40980:SF4">
    <property type="entry name" value="TONB-DEPENDENT RECEPTOR-LIKE BETA-BARREL DOMAIN-CONTAINING PROTEIN"/>
    <property type="match status" value="1"/>
</dbReference>
<dbReference type="InterPro" id="IPR041700">
    <property type="entry name" value="OMP_b-brl_3"/>
</dbReference>
<dbReference type="SUPFAM" id="SSF56935">
    <property type="entry name" value="Porins"/>
    <property type="match status" value="1"/>
</dbReference>
<dbReference type="InterPro" id="IPR008969">
    <property type="entry name" value="CarboxyPept-like_regulatory"/>
</dbReference>
<evidence type="ECO:0000259" key="5">
    <source>
        <dbReference type="Pfam" id="PF07715"/>
    </source>
</evidence>
<dbReference type="AlphaFoldDB" id="A0A1K1SS88"/>
<evidence type="ECO:0000313" key="8">
    <source>
        <dbReference type="Proteomes" id="UP000183788"/>
    </source>
</evidence>
<evidence type="ECO:0000259" key="6">
    <source>
        <dbReference type="Pfam" id="PF14905"/>
    </source>
</evidence>
<feature type="domain" description="TonB-dependent receptor plug" evidence="5">
    <location>
        <begin position="131"/>
        <end position="220"/>
    </location>
</feature>
<dbReference type="Gene3D" id="2.40.170.20">
    <property type="entry name" value="TonB-dependent receptor, beta-barrel domain"/>
    <property type="match status" value="1"/>
</dbReference>
<dbReference type="Gene3D" id="2.60.40.1120">
    <property type="entry name" value="Carboxypeptidase-like, regulatory domain"/>
    <property type="match status" value="1"/>
</dbReference>
<dbReference type="Pfam" id="PF07715">
    <property type="entry name" value="Plug"/>
    <property type="match status" value="1"/>
</dbReference>
<dbReference type="GO" id="GO:0009279">
    <property type="term" value="C:cell outer membrane"/>
    <property type="evidence" value="ECO:0007669"/>
    <property type="project" value="UniProtKB-SubCell"/>
</dbReference>
<keyword evidence="3" id="KW-0998">Cell outer membrane</keyword>
<feature type="region of interest" description="Disordered" evidence="4">
    <location>
        <begin position="794"/>
        <end position="815"/>
    </location>
</feature>
<evidence type="ECO:0000256" key="3">
    <source>
        <dbReference type="ARBA" id="ARBA00023237"/>
    </source>
</evidence>
<name>A0A1K1SS88_9BACT</name>
<dbReference type="InterPro" id="IPR037066">
    <property type="entry name" value="Plug_dom_sf"/>
</dbReference>
<gene>
    <name evidence="7" type="ORF">SAMN05661012_06034</name>
</gene>